<dbReference type="STRING" id="84645.A0A498MBM4"/>
<sequence length="169" mass="18262">MYFHTAAAVYAPTGAFPVFPPCRNSDSSRRILYSFSPLPQQYLLPQEPPLYFHTAAVVSLQQEPFLYFLSAAAVSAPAGASSLLPHCRSSVYSSTSFPRISTLQQYCPLPQVPSLYFHTAAAVSAPAGAFSVFPHYRSSVAPAGAFSLLPLCRSSVRSCRSLFSTSTLL</sequence>
<reference evidence="1 2" key="1">
    <citation type="submission" date="2018-03" db="EMBL/GenBank/DDBJ databases">
        <title>Draft genome sequence of Rohu Carp (Labeo rohita).</title>
        <authorList>
            <person name="Das P."/>
            <person name="Kushwaha B."/>
            <person name="Joshi C.G."/>
            <person name="Kumar D."/>
            <person name="Nagpure N.S."/>
            <person name="Sahoo L."/>
            <person name="Das S.P."/>
            <person name="Bit A."/>
            <person name="Patnaik S."/>
            <person name="Meher P.K."/>
            <person name="Jayasankar P."/>
            <person name="Koringa P.G."/>
            <person name="Patel N.V."/>
            <person name="Hinsu A.T."/>
            <person name="Kumar R."/>
            <person name="Pandey M."/>
            <person name="Agarwal S."/>
            <person name="Srivastava S."/>
            <person name="Singh M."/>
            <person name="Iquebal M.A."/>
            <person name="Jaiswal S."/>
            <person name="Angadi U.B."/>
            <person name="Kumar N."/>
            <person name="Raza M."/>
            <person name="Shah T.M."/>
            <person name="Rai A."/>
            <person name="Jena J.K."/>
        </authorList>
    </citation>
    <scope>NUCLEOTIDE SEQUENCE [LARGE SCALE GENOMIC DNA]</scope>
    <source>
        <strain evidence="1">DASCIFA01</strain>
        <tissue evidence="1">Testis</tissue>
    </source>
</reference>
<dbReference type="EMBL" id="QBIY01012780">
    <property type="protein sequence ID" value="RXN16556.1"/>
    <property type="molecule type" value="Genomic_DNA"/>
</dbReference>
<evidence type="ECO:0000313" key="1">
    <source>
        <dbReference type="EMBL" id="RXN16556.1"/>
    </source>
</evidence>
<protein>
    <submittedName>
        <fullName evidence="1">Uncharacterized protein</fullName>
    </submittedName>
</protein>
<name>A0A498MBM4_LABRO</name>
<proteinExistence type="predicted"/>
<dbReference type="AlphaFoldDB" id="A0A498MBM4"/>
<evidence type="ECO:0000313" key="2">
    <source>
        <dbReference type="Proteomes" id="UP000290572"/>
    </source>
</evidence>
<accession>A0A498MBM4</accession>
<keyword evidence="2" id="KW-1185">Reference proteome</keyword>
<organism evidence="1 2">
    <name type="scientific">Labeo rohita</name>
    <name type="common">Indian major carp</name>
    <name type="synonym">Cyprinus rohita</name>
    <dbReference type="NCBI Taxonomy" id="84645"/>
    <lineage>
        <taxon>Eukaryota</taxon>
        <taxon>Metazoa</taxon>
        <taxon>Chordata</taxon>
        <taxon>Craniata</taxon>
        <taxon>Vertebrata</taxon>
        <taxon>Euteleostomi</taxon>
        <taxon>Actinopterygii</taxon>
        <taxon>Neopterygii</taxon>
        <taxon>Teleostei</taxon>
        <taxon>Ostariophysi</taxon>
        <taxon>Cypriniformes</taxon>
        <taxon>Cyprinidae</taxon>
        <taxon>Labeoninae</taxon>
        <taxon>Labeonini</taxon>
        <taxon>Labeo</taxon>
    </lineage>
</organism>
<comment type="caution">
    <text evidence="1">The sequence shown here is derived from an EMBL/GenBank/DDBJ whole genome shotgun (WGS) entry which is preliminary data.</text>
</comment>
<gene>
    <name evidence="1" type="ORF">ROHU_008298</name>
</gene>
<dbReference type="Proteomes" id="UP000290572">
    <property type="component" value="Unassembled WGS sequence"/>
</dbReference>